<feature type="region of interest" description="Disordered" evidence="6">
    <location>
        <begin position="213"/>
        <end position="233"/>
    </location>
</feature>
<accession>A0A087LZ05</accession>
<evidence type="ECO:0000256" key="1">
    <source>
        <dbReference type="ARBA" id="ARBA00010577"/>
    </source>
</evidence>
<dbReference type="InterPro" id="IPR005648">
    <property type="entry name" value="FlgD"/>
</dbReference>
<evidence type="ECO:0000256" key="4">
    <source>
        <dbReference type="ARBA" id="ARBA00024746"/>
    </source>
</evidence>
<evidence type="ECO:0000256" key="6">
    <source>
        <dbReference type="SAM" id="MobiDB-lite"/>
    </source>
</evidence>
<proteinExistence type="inferred from homology"/>
<feature type="domain" description="FlgD/Vpr Ig-like" evidence="7">
    <location>
        <begin position="105"/>
        <end position="173"/>
    </location>
</feature>
<dbReference type="AlphaFoldDB" id="A0A087LZ05"/>
<gene>
    <name evidence="9" type="ORF">JP75_18900</name>
</gene>
<dbReference type="Gene3D" id="2.60.40.4070">
    <property type="match status" value="1"/>
</dbReference>
<dbReference type="Pfam" id="PF03963">
    <property type="entry name" value="FlgD"/>
    <property type="match status" value="1"/>
</dbReference>
<keyword evidence="10" id="KW-1185">Reference proteome</keyword>
<dbReference type="EMBL" id="JQGC01000019">
    <property type="protein sequence ID" value="KFL29858.1"/>
    <property type="molecule type" value="Genomic_DNA"/>
</dbReference>
<name>A0A087LZ05_9HYPH</name>
<evidence type="ECO:0000256" key="2">
    <source>
        <dbReference type="ARBA" id="ARBA00016013"/>
    </source>
</evidence>
<organism evidence="9 10">
    <name type="scientific">Devosia riboflavina</name>
    <dbReference type="NCBI Taxonomy" id="46914"/>
    <lineage>
        <taxon>Bacteria</taxon>
        <taxon>Pseudomonadati</taxon>
        <taxon>Pseudomonadota</taxon>
        <taxon>Alphaproteobacteria</taxon>
        <taxon>Hyphomicrobiales</taxon>
        <taxon>Devosiaceae</taxon>
        <taxon>Devosia</taxon>
    </lineage>
</organism>
<dbReference type="GO" id="GO:0044781">
    <property type="term" value="P:bacterial-type flagellum organization"/>
    <property type="evidence" value="ECO:0007669"/>
    <property type="project" value="UniProtKB-UniRule"/>
</dbReference>
<dbReference type="Gene3D" id="2.30.30.910">
    <property type="match status" value="1"/>
</dbReference>
<feature type="domain" description="FlgD Tudor-like" evidence="8">
    <location>
        <begin position="85"/>
        <end position="213"/>
    </location>
</feature>
<dbReference type="InterPro" id="IPR025965">
    <property type="entry name" value="FlgD/Vpr_Ig-like"/>
</dbReference>
<dbReference type="Proteomes" id="UP000028981">
    <property type="component" value="Unassembled WGS sequence"/>
</dbReference>
<dbReference type="OrthoDB" id="9785233at2"/>
<reference evidence="9 10" key="1">
    <citation type="submission" date="2014-08" db="EMBL/GenBank/DDBJ databases">
        <authorList>
            <person name="Hassan Y.I."/>
            <person name="Lepp D."/>
            <person name="Zhou T."/>
        </authorList>
    </citation>
    <scope>NUCLEOTIDE SEQUENCE [LARGE SCALE GENOMIC DNA]</scope>
    <source>
        <strain evidence="9 10">IFO13584</strain>
    </source>
</reference>
<comment type="function">
    <text evidence="4 5">Required for flagellar hook formation. May act as a scaffolding protein.</text>
</comment>
<evidence type="ECO:0000259" key="7">
    <source>
        <dbReference type="Pfam" id="PF13860"/>
    </source>
</evidence>
<dbReference type="Pfam" id="PF13861">
    <property type="entry name" value="FLgD_tudor"/>
    <property type="match status" value="1"/>
</dbReference>
<evidence type="ECO:0000313" key="10">
    <source>
        <dbReference type="Proteomes" id="UP000028981"/>
    </source>
</evidence>
<evidence type="ECO:0000256" key="3">
    <source>
        <dbReference type="ARBA" id="ARBA00022795"/>
    </source>
</evidence>
<evidence type="ECO:0000313" key="9">
    <source>
        <dbReference type="EMBL" id="KFL29858.1"/>
    </source>
</evidence>
<protein>
    <recommendedName>
        <fullName evidence="2 5">Basal-body rod modification protein FlgD</fullName>
    </recommendedName>
</protein>
<keyword evidence="3 5" id="KW-1005">Bacterial flagellum biogenesis</keyword>
<evidence type="ECO:0000256" key="5">
    <source>
        <dbReference type="RuleBase" id="RU362076"/>
    </source>
</evidence>
<sequence>MVDGVSGSSSANNSSLAGSRQTIAQNFDTFLSILTTQLKNQNPLDPLDTNQFTQQLVQFTGVEQQLKTNTFLESLLASTQTAGRMDAVGYIGKQVTISGKTTQLSGTNAMWGYNAEANVANATITIKNASGDTVYSQNGSLNMGDGVFTWDGISTDGQPQPDGLYTMTIEGTNLSGKPVKVTTSAIGIVSAVDFSSGQPMVTVGAAKVPLSDVSEVRIPDAPTTPDKDDETKA</sequence>
<dbReference type="STRING" id="46914.JP75_18900"/>
<dbReference type="InterPro" id="IPR025963">
    <property type="entry name" value="FLgD_Tudor"/>
</dbReference>
<dbReference type="Pfam" id="PF13860">
    <property type="entry name" value="FlgD_ig"/>
    <property type="match status" value="1"/>
</dbReference>
<dbReference type="RefSeq" id="WP_035085778.1">
    <property type="nucleotide sequence ID" value="NZ_JQGC01000019.1"/>
</dbReference>
<comment type="similarity">
    <text evidence="1 5">Belongs to the FlgD family.</text>
</comment>
<comment type="caution">
    <text evidence="9">The sequence shown here is derived from an EMBL/GenBank/DDBJ whole genome shotgun (WGS) entry which is preliminary data.</text>
</comment>
<evidence type="ECO:0000259" key="8">
    <source>
        <dbReference type="Pfam" id="PF13861"/>
    </source>
</evidence>